<proteinExistence type="predicted"/>
<accession>A0A9I9EH88</accession>
<feature type="region of interest" description="Disordered" evidence="1">
    <location>
        <begin position="1"/>
        <end position="50"/>
    </location>
</feature>
<protein>
    <recommendedName>
        <fullName evidence="3">Retrotransposon protein</fullName>
    </recommendedName>
</protein>
<organism evidence="2">
    <name type="scientific">Cucumis melo</name>
    <name type="common">Muskmelon</name>
    <dbReference type="NCBI Taxonomy" id="3656"/>
    <lineage>
        <taxon>Eukaryota</taxon>
        <taxon>Viridiplantae</taxon>
        <taxon>Streptophyta</taxon>
        <taxon>Embryophyta</taxon>
        <taxon>Tracheophyta</taxon>
        <taxon>Spermatophyta</taxon>
        <taxon>Magnoliopsida</taxon>
        <taxon>eudicotyledons</taxon>
        <taxon>Gunneridae</taxon>
        <taxon>Pentapetalae</taxon>
        <taxon>rosids</taxon>
        <taxon>fabids</taxon>
        <taxon>Cucurbitales</taxon>
        <taxon>Cucurbitaceae</taxon>
        <taxon>Benincaseae</taxon>
        <taxon>Cucumis</taxon>
    </lineage>
</organism>
<feature type="compositionally biased region" description="Basic residues" evidence="1">
    <location>
        <begin position="30"/>
        <end position="45"/>
    </location>
</feature>
<dbReference type="Gramene" id="MELO3C033757.2.1">
    <property type="protein sequence ID" value="MELO3C033757.2.1"/>
    <property type="gene ID" value="MELO3C033757.2"/>
</dbReference>
<sequence>MLDGNEEFPSMYSQGIDMSQEDVRASRPSHTSKGRIRSSGSKRKRESQQKGEIEVIHMAIECTNDQLRAIVEWPARALANDTHVRQELLRLLHVMPELTSLDRALCQRHLLSRIDDMRGFIQMIDDERQNFCRVLLGDISR</sequence>
<dbReference type="EnsemblPlants" id="MELO3C033757.2.1">
    <property type="protein sequence ID" value="MELO3C033757.2.1"/>
    <property type="gene ID" value="MELO3C033757.2"/>
</dbReference>
<evidence type="ECO:0008006" key="3">
    <source>
        <dbReference type="Google" id="ProtNLM"/>
    </source>
</evidence>
<name>A0A9I9EH88_CUCME</name>
<dbReference type="AlphaFoldDB" id="A0A9I9EH88"/>
<evidence type="ECO:0000256" key="1">
    <source>
        <dbReference type="SAM" id="MobiDB-lite"/>
    </source>
</evidence>
<evidence type="ECO:0000313" key="2">
    <source>
        <dbReference type="EnsemblPlants" id="MELO3C033757.2.1"/>
    </source>
</evidence>
<reference evidence="2" key="1">
    <citation type="submission" date="2023-03" db="UniProtKB">
        <authorList>
            <consortium name="EnsemblPlants"/>
        </authorList>
    </citation>
    <scope>IDENTIFICATION</scope>
</reference>